<dbReference type="EMBL" id="JBBXJM010000003">
    <property type="protein sequence ID" value="KAL1409316.1"/>
    <property type="molecule type" value="Genomic_DNA"/>
</dbReference>
<comment type="caution">
    <text evidence="3">The sequence shown here is derived from an EMBL/GenBank/DDBJ whole genome shotgun (WGS) entry which is preliminary data.</text>
</comment>
<reference evidence="3 4" key="1">
    <citation type="submission" date="2023-08" db="EMBL/GenBank/DDBJ databases">
        <title>Annotated Genome Sequence of Vanrija albida AlHP1.</title>
        <authorList>
            <person name="Herzog R."/>
        </authorList>
    </citation>
    <scope>NUCLEOTIDE SEQUENCE [LARGE SCALE GENOMIC DNA]</scope>
    <source>
        <strain evidence="3 4">AlHP1</strain>
    </source>
</reference>
<evidence type="ECO:0000313" key="4">
    <source>
        <dbReference type="Proteomes" id="UP001565368"/>
    </source>
</evidence>
<dbReference type="InterPro" id="IPR002477">
    <property type="entry name" value="Peptidoglycan-bd-like"/>
</dbReference>
<dbReference type="GeneID" id="95984340"/>
<accession>A0ABR3Q3L0</accession>
<feature type="signal peptide" evidence="1">
    <location>
        <begin position="1"/>
        <end position="20"/>
    </location>
</feature>
<feature type="chain" id="PRO_5045713370" description="Peptidoglycan binding-like domain-containing protein" evidence="1">
    <location>
        <begin position="21"/>
        <end position="183"/>
    </location>
</feature>
<proteinExistence type="predicted"/>
<dbReference type="Pfam" id="PF01471">
    <property type="entry name" value="PG_binding_1"/>
    <property type="match status" value="1"/>
</dbReference>
<evidence type="ECO:0000259" key="2">
    <source>
        <dbReference type="Pfam" id="PF01471"/>
    </source>
</evidence>
<name>A0ABR3Q3L0_9TREE</name>
<evidence type="ECO:0000313" key="3">
    <source>
        <dbReference type="EMBL" id="KAL1409316.1"/>
    </source>
</evidence>
<gene>
    <name evidence="3" type="ORF">Q8F55_003297</name>
</gene>
<keyword evidence="1" id="KW-0732">Signal</keyword>
<dbReference type="RefSeq" id="XP_069209260.1">
    <property type="nucleotide sequence ID" value="XM_069351842.1"/>
</dbReference>
<dbReference type="InterPro" id="IPR036365">
    <property type="entry name" value="PGBD-like_sf"/>
</dbReference>
<keyword evidence="4" id="KW-1185">Reference proteome</keyword>
<organism evidence="3 4">
    <name type="scientific">Vanrija albida</name>
    <dbReference type="NCBI Taxonomy" id="181172"/>
    <lineage>
        <taxon>Eukaryota</taxon>
        <taxon>Fungi</taxon>
        <taxon>Dikarya</taxon>
        <taxon>Basidiomycota</taxon>
        <taxon>Agaricomycotina</taxon>
        <taxon>Tremellomycetes</taxon>
        <taxon>Trichosporonales</taxon>
        <taxon>Trichosporonaceae</taxon>
        <taxon>Vanrija</taxon>
    </lineage>
</organism>
<dbReference type="SUPFAM" id="SSF47090">
    <property type="entry name" value="PGBD-like"/>
    <property type="match status" value="1"/>
</dbReference>
<dbReference type="Gene3D" id="1.10.101.10">
    <property type="entry name" value="PGBD-like superfamily/PGBD"/>
    <property type="match status" value="1"/>
</dbReference>
<evidence type="ECO:0000256" key="1">
    <source>
        <dbReference type="SAM" id="SignalP"/>
    </source>
</evidence>
<feature type="domain" description="Peptidoglycan binding-like" evidence="2">
    <location>
        <begin position="120"/>
        <end position="170"/>
    </location>
</feature>
<protein>
    <recommendedName>
        <fullName evidence="2">Peptidoglycan binding-like domain-containing protein</fullName>
    </recommendedName>
</protein>
<dbReference type="Proteomes" id="UP001565368">
    <property type="component" value="Unassembled WGS sequence"/>
</dbReference>
<dbReference type="InterPro" id="IPR036366">
    <property type="entry name" value="PGBDSf"/>
</dbReference>
<sequence>MRLTVIVTATLLSLFSAGVALPHNDVQGHGVVAVDQLDPDDELVTLDTREDVVHLEQRNRGVPGGRLAISGFWGARTRATVLHYQRHWTPSFIDPDYVDADLLGRLLQKITYGSKLTDYVRALQSILRMWGHDIPVDGDLGEKTYYALRVFQSKRNFEWDAMGWVGACTWSFLFGGKGCTHVA</sequence>